<feature type="domain" description="Protein kinase" evidence="8">
    <location>
        <begin position="477"/>
        <end position="811"/>
    </location>
</feature>
<keyword evidence="1" id="KW-0723">Serine/threonine-protein kinase</keyword>
<evidence type="ECO:0000256" key="4">
    <source>
        <dbReference type="ARBA" id="ARBA00022777"/>
    </source>
</evidence>
<sequence length="978" mass="109828">MGGTDDEVLALLAAYPQAAEDKQDDLNDSDNNPDAESETLQEGDPLLLSPLPLHYAIIEMRPQKVLKALLDAYPDAAKKKNPQTRNLPLHDALEDALKRPEAEEVILLLLNAYPQAAKEKMKDGRLPIEVCAKNKASEGLMLALYKANPKSRVEGLLFLGMVLTNVSSDDVVLAVLQAYPEAASATFSTKSDVRILPLHIAHEETRSEELKKALLDAYPDAKEVENPFKTTLRLHKLLEDTEPDEDVLELIKNYPDAVGKRGRDGRRPLHIALMHKASQDVIKMLFHKYPQAAKERMEDGRLPIEVCAKRNMSKDLMLSLLEDDMPISKDGMPVEHCGSWFSCVSYNTEGAIGAVRCILSEKMTWWEDDFFCNHIHDLADVCDDQGRTALNLAAKGPRAVINEYLLFCGRYMLKSGPPEHRTATSVILRAQDYGDQSDYGVTFDKADKDKNGKLDRKELKAITVEIGLDPDLFLKGSKEGESISKGIFVGICKQQLGDGPREVPKLCGINSIEYPSEDAIANAVEMGRGGLKTIQDKFLKEIVLGKYAIVMGAGPRNLLQIFYQEQPKIENVRHILKQVFEAVKHLHEKKLMHGDIKMLNIIRLGIDNKLRLIDLDASARIVPSGGEEESFAGASAKFSSAILPPEMIYRIETEEQLEKFKKYWKSEIDEDLKKKVEPKLYKKQGTVKARYVVKSFRTEEGKPTTPVFEGLPYEDEELVHASENIDVWSLGVLAFTLLTGEPLIPSNLEDDCLSGTAMHLLKSWGTQPEVLTDRFKKIQDDAARDLVWKLLKQKPEERPTVASLLEEHPFFHPELSAGTEDQFREMKEYLQNITNQVETIHRNILVIKELSHKSQSELLRTRRVLLKGIFEATEVRTPTTFIILNNELPTAVDPSDEETKNKILEIIAREDGSGVSMKTKQATLTATAEGVEIDLEGDLKEYRDQFEDRIKWAKAIKNIGTNFAAGNIDEAFDNIKAE</sequence>
<dbReference type="GO" id="GO:0005509">
    <property type="term" value="F:calcium ion binding"/>
    <property type="evidence" value="ECO:0007669"/>
    <property type="project" value="InterPro"/>
</dbReference>
<proteinExistence type="inferred from homology"/>
<dbReference type="InterPro" id="IPR011009">
    <property type="entry name" value="Kinase-like_dom_sf"/>
</dbReference>
<evidence type="ECO:0000259" key="9">
    <source>
        <dbReference type="PROSITE" id="PS50222"/>
    </source>
</evidence>
<feature type="domain" description="EF-hand" evidence="9">
    <location>
        <begin position="434"/>
        <end position="469"/>
    </location>
</feature>
<dbReference type="PANTHER" id="PTHR24345">
    <property type="entry name" value="SERINE/THREONINE-PROTEIN KINASE PLK"/>
    <property type="match status" value="1"/>
</dbReference>
<evidence type="ECO:0000256" key="6">
    <source>
        <dbReference type="ARBA" id="ARBA00024334"/>
    </source>
</evidence>
<evidence type="ECO:0000256" key="5">
    <source>
        <dbReference type="ARBA" id="ARBA00022840"/>
    </source>
</evidence>
<dbReference type="InterPro" id="IPR018247">
    <property type="entry name" value="EF_Hand_1_Ca_BS"/>
</dbReference>
<dbReference type="Gene3D" id="1.25.40.20">
    <property type="entry name" value="Ankyrin repeat-containing domain"/>
    <property type="match status" value="1"/>
</dbReference>
<dbReference type="SUPFAM" id="SSF48403">
    <property type="entry name" value="Ankyrin repeat"/>
    <property type="match status" value="1"/>
</dbReference>
<dbReference type="InterPro" id="IPR000719">
    <property type="entry name" value="Prot_kinase_dom"/>
</dbReference>
<keyword evidence="11" id="KW-1185">Reference proteome</keyword>
<dbReference type="PROSITE" id="PS50011">
    <property type="entry name" value="PROTEIN_KINASE_DOM"/>
    <property type="match status" value="1"/>
</dbReference>
<dbReference type="SMART" id="SM00220">
    <property type="entry name" value="S_TKc"/>
    <property type="match status" value="1"/>
</dbReference>
<dbReference type="GO" id="GO:0005524">
    <property type="term" value="F:ATP binding"/>
    <property type="evidence" value="ECO:0007669"/>
    <property type="project" value="UniProtKB-KW"/>
</dbReference>
<comment type="similarity">
    <text evidence="6">Belongs to the protein kinase superfamily. Ser/Thr protein kinase family. CDPK subfamily.</text>
</comment>
<dbReference type="AlphaFoldDB" id="A0AAD8YIF3"/>
<dbReference type="GO" id="GO:0004674">
    <property type="term" value="F:protein serine/threonine kinase activity"/>
    <property type="evidence" value="ECO:0007669"/>
    <property type="project" value="UniProtKB-KW"/>
</dbReference>
<keyword evidence="4 10" id="KW-0418">Kinase</keyword>
<dbReference type="Pfam" id="PF00069">
    <property type="entry name" value="Pkinase"/>
    <property type="match status" value="2"/>
</dbReference>
<reference evidence="10" key="1">
    <citation type="submission" date="2023-06" db="EMBL/GenBank/DDBJ databases">
        <title>Survivors Of The Sea: Transcriptome response of Skeletonema marinoi to long-term dormancy.</title>
        <authorList>
            <person name="Pinder M.I.M."/>
            <person name="Kourtchenko O."/>
            <person name="Robertson E.K."/>
            <person name="Larsson T."/>
            <person name="Maumus F."/>
            <person name="Osuna-Cruz C.M."/>
            <person name="Vancaester E."/>
            <person name="Stenow R."/>
            <person name="Vandepoele K."/>
            <person name="Ploug H."/>
            <person name="Bruchert V."/>
            <person name="Godhe A."/>
            <person name="Topel M."/>
        </authorList>
    </citation>
    <scope>NUCLEOTIDE SEQUENCE</scope>
    <source>
        <strain evidence="10">R05AC</strain>
    </source>
</reference>
<keyword evidence="3" id="KW-0547">Nucleotide-binding</keyword>
<feature type="region of interest" description="Disordered" evidence="7">
    <location>
        <begin position="17"/>
        <end position="45"/>
    </location>
</feature>
<name>A0AAD8YIF3_9STRA</name>
<dbReference type="EC" id="2.7.11.-" evidence="10"/>
<protein>
    <submittedName>
        <fullName evidence="10">Serine/threonine-protein kinase</fullName>
        <ecNumber evidence="10">2.7.11.-</ecNumber>
    </submittedName>
</protein>
<evidence type="ECO:0000256" key="1">
    <source>
        <dbReference type="ARBA" id="ARBA00022527"/>
    </source>
</evidence>
<feature type="compositionally biased region" description="Acidic residues" evidence="7">
    <location>
        <begin position="26"/>
        <end position="41"/>
    </location>
</feature>
<keyword evidence="5" id="KW-0067">ATP-binding</keyword>
<evidence type="ECO:0000259" key="8">
    <source>
        <dbReference type="PROSITE" id="PS50011"/>
    </source>
</evidence>
<dbReference type="EMBL" id="JATAAI010000003">
    <property type="protein sequence ID" value="KAK1747141.1"/>
    <property type="molecule type" value="Genomic_DNA"/>
</dbReference>
<comment type="caution">
    <text evidence="10">The sequence shown here is derived from an EMBL/GenBank/DDBJ whole genome shotgun (WGS) entry which is preliminary data.</text>
</comment>
<dbReference type="PROSITE" id="PS00018">
    <property type="entry name" value="EF_HAND_1"/>
    <property type="match status" value="1"/>
</dbReference>
<dbReference type="PROSITE" id="PS50222">
    <property type="entry name" value="EF_HAND_2"/>
    <property type="match status" value="1"/>
</dbReference>
<evidence type="ECO:0000313" key="10">
    <source>
        <dbReference type="EMBL" id="KAK1747141.1"/>
    </source>
</evidence>
<dbReference type="PANTHER" id="PTHR24345:SF91">
    <property type="entry name" value="SERINE_THREONINE-PROTEIN KINASE PLK4"/>
    <property type="match status" value="1"/>
</dbReference>
<keyword evidence="2 10" id="KW-0808">Transferase</keyword>
<evidence type="ECO:0000256" key="7">
    <source>
        <dbReference type="SAM" id="MobiDB-lite"/>
    </source>
</evidence>
<organism evidence="10 11">
    <name type="scientific">Skeletonema marinoi</name>
    <dbReference type="NCBI Taxonomy" id="267567"/>
    <lineage>
        <taxon>Eukaryota</taxon>
        <taxon>Sar</taxon>
        <taxon>Stramenopiles</taxon>
        <taxon>Ochrophyta</taxon>
        <taxon>Bacillariophyta</taxon>
        <taxon>Coscinodiscophyceae</taxon>
        <taxon>Thalassiosirophycidae</taxon>
        <taxon>Thalassiosirales</taxon>
        <taxon>Skeletonemataceae</taxon>
        <taxon>Skeletonema</taxon>
        <taxon>Skeletonema marinoi-dohrnii complex</taxon>
    </lineage>
</organism>
<dbReference type="Gene3D" id="1.10.510.10">
    <property type="entry name" value="Transferase(Phosphotransferase) domain 1"/>
    <property type="match status" value="1"/>
</dbReference>
<dbReference type="SUPFAM" id="SSF56112">
    <property type="entry name" value="Protein kinase-like (PK-like)"/>
    <property type="match status" value="1"/>
</dbReference>
<dbReference type="GO" id="GO:0005634">
    <property type="term" value="C:nucleus"/>
    <property type="evidence" value="ECO:0007669"/>
    <property type="project" value="TreeGrafter"/>
</dbReference>
<dbReference type="InterPro" id="IPR036770">
    <property type="entry name" value="Ankyrin_rpt-contain_sf"/>
</dbReference>
<evidence type="ECO:0000256" key="2">
    <source>
        <dbReference type="ARBA" id="ARBA00022679"/>
    </source>
</evidence>
<dbReference type="InterPro" id="IPR002048">
    <property type="entry name" value="EF_hand_dom"/>
</dbReference>
<dbReference type="Proteomes" id="UP001224775">
    <property type="component" value="Unassembled WGS sequence"/>
</dbReference>
<accession>A0AAD8YIF3</accession>
<gene>
    <name evidence="10" type="ORF">QTG54_002485</name>
</gene>
<evidence type="ECO:0000256" key="3">
    <source>
        <dbReference type="ARBA" id="ARBA00022741"/>
    </source>
</evidence>
<evidence type="ECO:0000313" key="11">
    <source>
        <dbReference type="Proteomes" id="UP001224775"/>
    </source>
</evidence>